<feature type="compositionally biased region" description="Basic and acidic residues" evidence="3">
    <location>
        <begin position="7"/>
        <end position="21"/>
    </location>
</feature>
<evidence type="ECO:0000259" key="4">
    <source>
        <dbReference type="PROSITE" id="PS50977"/>
    </source>
</evidence>
<dbReference type="SUPFAM" id="SSF46689">
    <property type="entry name" value="Homeodomain-like"/>
    <property type="match status" value="1"/>
</dbReference>
<dbReference type="PANTHER" id="PTHR43479:SF11">
    <property type="entry name" value="ACREF_ENVCD OPERON REPRESSOR-RELATED"/>
    <property type="match status" value="1"/>
</dbReference>
<evidence type="ECO:0000256" key="3">
    <source>
        <dbReference type="SAM" id="MobiDB-lite"/>
    </source>
</evidence>
<keyword evidence="1 2" id="KW-0238">DNA-binding</keyword>
<dbReference type="Gene3D" id="1.10.10.60">
    <property type="entry name" value="Homeodomain-like"/>
    <property type="match status" value="1"/>
</dbReference>
<dbReference type="PRINTS" id="PR00455">
    <property type="entry name" value="HTHTETR"/>
</dbReference>
<dbReference type="GO" id="GO:0003677">
    <property type="term" value="F:DNA binding"/>
    <property type="evidence" value="ECO:0007669"/>
    <property type="project" value="UniProtKB-UniRule"/>
</dbReference>
<dbReference type="Pfam" id="PF00440">
    <property type="entry name" value="TetR_N"/>
    <property type="match status" value="1"/>
</dbReference>
<dbReference type="InterPro" id="IPR001647">
    <property type="entry name" value="HTH_TetR"/>
</dbReference>
<accession>A0A369Q2S4</accession>
<dbReference type="PANTHER" id="PTHR43479">
    <property type="entry name" value="ACREF/ENVCD OPERON REPRESSOR-RELATED"/>
    <property type="match status" value="1"/>
</dbReference>
<gene>
    <name evidence="5" type="ORF">HME9302_00242</name>
</gene>
<reference evidence="5 6" key="1">
    <citation type="submission" date="2018-04" db="EMBL/GenBank/DDBJ databases">
        <title>Altererythrobacter sp. HME9302 genome sequencing and assembly.</title>
        <authorList>
            <person name="Kang H."/>
            <person name="Kim H."/>
            <person name="Joh K."/>
        </authorList>
    </citation>
    <scope>NUCLEOTIDE SEQUENCE [LARGE SCALE GENOMIC DNA]</scope>
    <source>
        <strain evidence="5 6">HME9302</strain>
    </source>
</reference>
<feature type="region of interest" description="Disordered" evidence="3">
    <location>
        <begin position="1"/>
        <end position="24"/>
    </location>
</feature>
<evidence type="ECO:0000313" key="6">
    <source>
        <dbReference type="Proteomes" id="UP000253727"/>
    </source>
</evidence>
<feature type="DNA-binding region" description="H-T-H motif" evidence="2">
    <location>
        <begin position="45"/>
        <end position="64"/>
    </location>
</feature>
<proteinExistence type="predicted"/>
<dbReference type="Gene3D" id="1.10.357.10">
    <property type="entry name" value="Tetracycline Repressor, domain 2"/>
    <property type="match status" value="1"/>
</dbReference>
<dbReference type="InterPro" id="IPR050624">
    <property type="entry name" value="HTH-type_Tx_Regulator"/>
</dbReference>
<dbReference type="InterPro" id="IPR036271">
    <property type="entry name" value="Tet_transcr_reg_TetR-rel_C_sf"/>
</dbReference>
<evidence type="ECO:0000313" key="5">
    <source>
        <dbReference type="EMBL" id="RDC59064.1"/>
    </source>
</evidence>
<evidence type="ECO:0000256" key="2">
    <source>
        <dbReference type="PROSITE-ProRule" id="PRU00335"/>
    </source>
</evidence>
<organism evidence="5 6">
    <name type="scientific">Alteripontixanthobacter maritimus</name>
    <dbReference type="NCBI Taxonomy" id="2161824"/>
    <lineage>
        <taxon>Bacteria</taxon>
        <taxon>Pseudomonadati</taxon>
        <taxon>Pseudomonadota</taxon>
        <taxon>Alphaproteobacteria</taxon>
        <taxon>Sphingomonadales</taxon>
        <taxon>Erythrobacteraceae</taxon>
        <taxon>Alteripontixanthobacter</taxon>
    </lineage>
</organism>
<evidence type="ECO:0000256" key="1">
    <source>
        <dbReference type="ARBA" id="ARBA00023125"/>
    </source>
</evidence>
<protein>
    <submittedName>
        <fullName evidence="5">Putative HTH-type transcriptional regulator YdgC</fullName>
    </submittedName>
</protein>
<dbReference type="RefSeq" id="WP_115365485.1">
    <property type="nucleotide sequence ID" value="NZ_QBKA01000002.1"/>
</dbReference>
<dbReference type="EMBL" id="QBKA01000002">
    <property type="protein sequence ID" value="RDC59064.1"/>
    <property type="molecule type" value="Genomic_DNA"/>
</dbReference>
<dbReference type="SUPFAM" id="SSF48498">
    <property type="entry name" value="Tetracyclin repressor-like, C-terminal domain"/>
    <property type="match status" value="1"/>
</dbReference>
<comment type="caution">
    <text evidence="5">The sequence shown here is derived from an EMBL/GenBank/DDBJ whole genome shotgun (WGS) entry which is preliminary data.</text>
</comment>
<dbReference type="PROSITE" id="PS50977">
    <property type="entry name" value="HTH_TETR_2"/>
    <property type="match status" value="1"/>
</dbReference>
<dbReference type="InterPro" id="IPR009057">
    <property type="entry name" value="Homeodomain-like_sf"/>
</dbReference>
<dbReference type="Proteomes" id="UP000253727">
    <property type="component" value="Unassembled WGS sequence"/>
</dbReference>
<name>A0A369Q2S4_9SPHN</name>
<dbReference type="OrthoDB" id="9811084at2"/>
<feature type="domain" description="HTH tetR-type" evidence="4">
    <location>
        <begin position="22"/>
        <end position="82"/>
    </location>
</feature>
<keyword evidence="6" id="KW-1185">Reference proteome</keyword>
<dbReference type="AlphaFoldDB" id="A0A369Q2S4"/>
<sequence>MISATETAKDPPAKQPRTERGRRTRQKLIDAAAVEFGEKGFHEASIIGITGRAGTALGSFYTYFDSKDEIFRSLVKELGDMVKTRAAAALEPEQSALEAERAALHEFLEFSREHKEIYRIIDESEFVDPQGYRHHYERTARRIMERLAHGVAAGDLRSDVGEVEAWAIMGMNVFLGLRFSIWAEDADPIGIADTANALLKAGISAHS</sequence>